<evidence type="ECO:0000313" key="1">
    <source>
        <dbReference type="EMBL" id="KAF2575592.1"/>
    </source>
</evidence>
<accession>A0A8S9J250</accession>
<protein>
    <submittedName>
        <fullName evidence="1">Uncharacterized protein</fullName>
    </submittedName>
</protein>
<gene>
    <name evidence="1" type="ORF">F2Q70_00003002</name>
</gene>
<comment type="caution">
    <text evidence="1">The sequence shown here is derived from an EMBL/GenBank/DDBJ whole genome shotgun (WGS) entry which is preliminary data.</text>
</comment>
<proteinExistence type="predicted"/>
<dbReference type="AlphaFoldDB" id="A0A8S9J250"/>
<dbReference type="EMBL" id="QGKY02001015">
    <property type="protein sequence ID" value="KAF2575592.1"/>
    <property type="molecule type" value="Genomic_DNA"/>
</dbReference>
<organism evidence="1">
    <name type="scientific">Brassica cretica</name>
    <name type="common">Mustard</name>
    <dbReference type="NCBI Taxonomy" id="69181"/>
    <lineage>
        <taxon>Eukaryota</taxon>
        <taxon>Viridiplantae</taxon>
        <taxon>Streptophyta</taxon>
        <taxon>Embryophyta</taxon>
        <taxon>Tracheophyta</taxon>
        <taxon>Spermatophyta</taxon>
        <taxon>Magnoliopsida</taxon>
        <taxon>eudicotyledons</taxon>
        <taxon>Gunneridae</taxon>
        <taxon>Pentapetalae</taxon>
        <taxon>rosids</taxon>
        <taxon>malvids</taxon>
        <taxon>Brassicales</taxon>
        <taxon>Brassicaceae</taxon>
        <taxon>Brassiceae</taxon>
        <taxon>Brassica</taxon>
    </lineage>
</organism>
<name>A0A8S9J250_BRACR</name>
<reference evidence="1" key="1">
    <citation type="submission" date="2019-12" db="EMBL/GenBank/DDBJ databases">
        <title>Genome sequencing and annotation of Brassica cretica.</title>
        <authorList>
            <person name="Studholme D.J."/>
            <person name="Sarris P.F."/>
        </authorList>
    </citation>
    <scope>NUCLEOTIDE SEQUENCE</scope>
    <source>
        <strain evidence="1">PFS-102/07</strain>
        <tissue evidence="1">Leaf</tissue>
    </source>
</reference>
<sequence length="178" mass="19445">MCSVVGAGGSPSALVLEMLASAHKSDFGGFFLPGRATVSTLLAVSGEVLWRHVKLDVSSLARGEFWCSGAGQVVSFSVSLVTNFLGFSRWWPFVGFLQLWFLGIVLREALGVSSLFSPICVKILHTQVGVMEYGCDPFSRNGIMYSCYEALSKLFLDRPVALRTDYWGGQNYRILSLG</sequence>